<dbReference type="AlphaFoldDB" id="A0AAV5QT04"/>
<evidence type="ECO:0008006" key="3">
    <source>
        <dbReference type="Google" id="ProtNLM"/>
    </source>
</evidence>
<dbReference type="PANTHER" id="PTHR16220">
    <property type="entry name" value="WD REPEAT PROTEIN 8-RELATED"/>
    <property type="match status" value="1"/>
</dbReference>
<keyword evidence="2" id="KW-1185">Reference proteome</keyword>
<gene>
    <name evidence="1" type="ORF">DASC09_049810</name>
</gene>
<evidence type="ECO:0000313" key="1">
    <source>
        <dbReference type="EMBL" id="GMM37656.1"/>
    </source>
</evidence>
<dbReference type="PANTHER" id="PTHR16220:SF0">
    <property type="entry name" value="WD REPEAT-CONTAINING PROTEIN WRAP73"/>
    <property type="match status" value="1"/>
</dbReference>
<reference evidence="1 2" key="1">
    <citation type="journal article" date="2023" name="Elife">
        <title>Identification of key yeast species and microbe-microbe interactions impacting larval growth of Drosophila in the wild.</title>
        <authorList>
            <person name="Mure A."/>
            <person name="Sugiura Y."/>
            <person name="Maeda R."/>
            <person name="Honda K."/>
            <person name="Sakurai N."/>
            <person name="Takahashi Y."/>
            <person name="Watada M."/>
            <person name="Katoh T."/>
            <person name="Gotoh A."/>
            <person name="Gotoh Y."/>
            <person name="Taniguchi I."/>
            <person name="Nakamura K."/>
            <person name="Hayashi T."/>
            <person name="Katayama T."/>
            <person name="Uemura T."/>
            <person name="Hattori Y."/>
        </authorList>
    </citation>
    <scope>NUCLEOTIDE SEQUENCE [LARGE SCALE GENOMIC DNA]</scope>
    <source>
        <strain evidence="1 2">SC-9</strain>
    </source>
</reference>
<dbReference type="GO" id="GO:1990811">
    <property type="term" value="C:MWP complex"/>
    <property type="evidence" value="ECO:0007669"/>
    <property type="project" value="TreeGrafter"/>
</dbReference>
<dbReference type="GO" id="GO:0005815">
    <property type="term" value="C:microtubule organizing center"/>
    <property type="evidence" value="ECO:0007669"/>
    <property type="project" value="TreeGrafter"/>
</dbReference>
<comment type="caution">
    <text evidence="1">The sequence shown here is derived from an EMBL/GenBank/DDBJ whole genome shotgun (WGS) entry which is preliminary data.</text>
</comment>
<evidence type="ECO:0000313" key="2">
    <source>
        <dbReference type="Proteomes" id="UP001360560"/>
    </source>
</evidence>
<proteinExistence type="predicted"/>
<dbReference type="RefSeq" id="XP_064854652.1">
    <property type="nucleotide sequence ID" value="XM_064998580.1"/>
</dbReference>
<sequence length="691" mass="79421">MNHHPKNFFERRSPGSSSLHFSNTLRSRFRPVVSPCGSYLAYIFQLQDQYKLIVRSIENNSYSIILEKNLSKLSQKIDLKKHENDAPINKVEEFLERHSIKGSFKMNNGAKEIPKPRDETTTNNKHDFQLSWELNNNYSSRCYKISVLDKVFNTIHVFSVANNEFQLSINGDTRKDFRMIKTEWIGDPHGKNGCNFLVIFYEFDLVCKILKIDDSPARFVYEFPKPQSSEILRRSTTSGNNGPGIISIGSSDSGVKYIRHFTILRRQYDVEELVPMGKFRLPRSPAFISWSMTGKWLCVVDEMISLYNIFGIGKIPSSNIGHPILQCEVKMVNTLLTWGVMSLSVLGQKNVDNNHKVLETIIELILLGDLEENVRIYTTNLGISELMILKHRNTVLLEDASRELVIWEQDITGSMEKITVGESYIMPQNSKERGMEIIQQENKIKFQGIMKLKNQEFAISYVDYLTKLQNLVATKAKSISRAAFIWNINNTNYPLLSVVYASSDIRQLNWHPTIPGLLLIITDETLILWNSHWSRPLVIKPISSTIPLSVNFNHKNHDTDEGFFGKILEAQWMNAVPSLRIMCRGIKEFVIIEVHLSQKLWEPFKEFTAAVLNDCGTIMSSDPENLEEENVWLPQEEEEDFDDSSSQLLIDDDTNAVKIINDVQQGEWATAIKTNNEEDTFRFKRRKGGQS</sequence>
<dbReference type="GeneID" id="90075631"/>
<dbReference type="EMBL" id="BTFZ01000012">
    <property type="protein sequence ID" value="GMM37656.1"/>
    <property type="molecule type" value="Genomic_DNA"/>
</dbReference>
<dbReference type="Proteomes" id="UP001360560">
    <property type="component" value="Unassembled WGS sequence"/>
</dbReference>
<name>A0AAV5QT04_9ASCO</name>
<protein>
    <recommendedName>
        <fullName evidence="3">Transcription factor IIIC 90kDa subunit N-terminal domain-containing protein</fullName>
    </recommendedName>
</protein>
<dbReference type="InterPro" id="IPR052778">
    <property type="entry name" value="Centrosome-WD_assoc"/>
</dbReference>
<organism evidence="1 2">
    <name type="scientific">Saccharomycopsis crataegensis</name>
    <dbReference type="NCBI Taxonomy" id="43959"/>
    <lineage>
        <taxon>Eukaryota</taxon>
        <taxon>Fungi</taxon>
        <taxon>Dikarya</taxon>
        <taxon>Ascomycota</taxon>
        <taxon>Saccharomycotina</taxon>
        <taxon>Saccharomycetes</taxon>
        <taxon>Saccharomycopsidaceae</taxon>
        <taxon>Saccharomycopsis</taxon>
    </lineage>
</organism>
<dbReference type="GO" id="GO:1990810">
    <property type="term" value="P:microtubule anchoring at mitotic spindle pole body"/>
    <property type="evidence" value="ECO:0007669"/>
    <property type="project" value="TreeGrafter"/>
</dbReference>
<accession>A0AAV5QT04</accession>